<comment type="caution">
    <text evidence="10">The sequence shown here is derived from an EMBL/GenBank/DDBJ whole genome shotgun (WGS) entry which is preliminary data.</text>
</comment>
<dbReference type="Gene3D" id="1.10.630.10">
    <property type="entry name" value="Cytochrome P450"/>
    <property type="match status" value="1"/>
</dbReference>
<accession>A0A9P8Y1M1</accession>
<evidence type="ECO:0000256" key="1">
    <source>
        <dbReference type="ARBA" id="ARBA00001971"/>
    </source>
</evidence>
<dbReference type="GO" id="GO:0016705">
    <property type="term" value="F:oxidoreductase activity, acting on paired donors, with incorporation or reduction of molecular oxygen"/>
    <property type="evidence" value="ECO:0007669"/>
    <property type="project" value="InterPro"/>
</dbReference>
<dbReference type="InterPro" id="IPR001128">
    <property type="entry name" value="Cyt_P450"/>
</dbReference>
<dbReference type="InterPro" id="IPR017972">
    <property type="entry name" value="Cyt_P450_CS"/>
</dbReference>
<comment type="similarity">
    <text evidence="2 7">Belongs to the cytochrome P450 family.</text>
</comment>
<evidence type="ECO:0000256" key="6">
    <source>
        <dbReference type="PIRSR" id="PIRSR602401-1"/>
    </source>
</evidence>
<dbReference type="PROSITE" id="PS00086">
    <property type="entry name" value="CYTOCHROME_P450"/>
    <property type="match status" value="1"/>
</dbReference>
<feature type="compositionally biased region" description="Basic and acidic residues" evidence="8">
    <location>
        <begin position="295"/>
        <end position="310"/>
    </location>
</feature>
<keyword evidence="9" id="KW-0472">Membrane</keyword>
<organism evidence="10 11">
    <name type="scientific">Microdochium trichocladiopsis</name>
    <dbReference type="NCBI Taxonomy" id="1682393"/>
    <lineage>
        <taxon>Eukaryota</taxon>
        <taxon>Fungi</taxon>
        <taxon>Dikarya</taxon>
        <taxon>Ascomycota</taxon>
        <taxon>Pezizomycotina</taxon>
        <taxon>Sordariomycetes</taxon>
        <taxon>Xylariomycetidae</taxon>
        <taxon>Xylariales</taxon>
        <taxon>Microdochiaceae</taxon>
        <taxon>Microdochium</taxon>
    </lineage>
</organism>
<evidence type="ECO:0000256" key="5">
    <source>
        <dbReference type="ARBA" id="ARBA00023004"/>
    </source>
</evidence>
<dbReference type="GO" id="GO:0020037">
    <property type="term" value="F:heme binding"/>
    <property type="evidence" value="ECO:0007669"/>
    <property type="project" value="InterPro"/>
</dbReference>
<feature type="compositionally biased region" description="Basic and acidic residues" evidence="8">
    <location>
        <begin position="268"/>
        <end position="281"/>
    </location>
</feature>
<dbReference type="PANTHER" id="PTHR24305:SF210">
    <property type="entry name" value="CYTOCHROME P450 MONOOXYGENASE ASQL-RELATED"/>
    <property type="match status" value="1"/>
</dbReference>
<dbReference type="AlphaFoldDB" id="A0A9P8Y1M1"/>
<evidence type="ECO:0000256" key="8">
    <source>
        <dbReference type="SAM" id="MobiDB-lite"/>
    </source>
</evidence>
<evidence type="ECO:0000313" key="11">
    <source>
        <dbReference type="Proteomes" id="UP000756346"/>
    </source>
</evidence>
<dbReference type="GeneID" id="70188513"/>
<evidence type="ECO:0000313" key="10">
    <source>
        <dbReference type="EMBL" id="KAH7027229.1"/>
    </source>
</evidence>
<feature type="region of interest" description="Disordered" evidence="8">
    <location>
        <begin position="292"/>
        <end position="318"/>
    </location>
</feature>
<keyword evidence="4 6" id="KW-0479">Metal-binding</keyword>
<keyword evidence="9" id="KW-0812">Transmembrane</keyword>
<dbReference type="RefSeq" id="XP_046010028.1">
    <property type="nucleotide sequence ID" value="XM_046158967.1"/>
</dbReference>
<evidence type="ECO:0000256" key="9">
    <source>
        <dbReference type="SAM" id="Phobius"/>
    </source>
</evidence>
<sequence length="533" mass="60115">MDAFREPFRAALTALAHPSGLTILALVSAAAITATAIYRVWFHPLSAFPGPKRYAITDVPQDWQVHVRGTFQPRLRELHQRYGPVVRIGPDTLSVDGGVAWPQVYGHRRAGQPEFGKVAGYFGPENDISVLMAPQAAHRRQRRHLAHACSDAALAEQQGFVLKYVDLVMEKFSRSADAGEHVNVVDWLNFMTFDVIGDLAFGESFGSLGRSEYHPWVRAIVDSFYGFSLVHFIQFHPFFLPVLPLMVGTKFFRQIRKIQVMSRSKAQARIDRGETPGRRDLMSYVSRKTLQNNGKEAKAEAEHQHQHHQEQQQQQQQGMTRAEQLVVAPLLVTAGSDTTATALSGFFFLLAQHPDAMRRLQEEVRGAFASEAEVDIKSSARLPYLSACLEETMRLYPPAVVTPPRVSPGAEIEGRFVPKGTRIFVPQYVTFRNENHFTDPDSFRPERWLPATHPLHDPKYAGDNRAVFKPFSFGPRDCIGKNLAVAEMRIFAARLALRFDWELPPGQGRWMEDQRVCGAWMKGPLQVRLAHRG</sequence>
<keyword evidence="11" id="KW-1185">Reference proteome</keyword>
<evidence type="ECO:0000256" key="7">
    <source>
        <dbReference type="RuleBase" id="RU000461"/>
    </source>
</evidence>
<dbReference type="PANTHER" id="PTHR24305">
    <property type="entry name" value="CYTOCHROME P450"/>
    <property type="match status" value="1"/>
</dbReference>
<gene>
    <name evidence="10" type="ORF">B0I36DRAFT_364466</name>
</gene>
<dbReference type="GO" id="GO:0005506">
    <property type="term" value="F:iron ion binding"/>
    <property type="evidence" value="ECO:0007669"/>
    <property type="project" value="InterPro"/>
</dbReference>
<dbReference type="Proteomes" id="UP000756346">
    <property type="component" value="Unassembled WGS sequence"/>
</dbReference>
<dbReference type="EMBL" id="JAGTJQ010000007">
    <property type="protein sequence ID" value="KAH7027229.1"/>
    <property type="molecule type" value="Genomic_DNA"/>
</dbReference>
<protein>
    <submittedName>
        <fullName evidence="10">Cytochrome P450 3A17</fullName>
    </submittedName>
</protein>
<dbReference type="CDD" id="cd11058">
    <property type="entry name" value="CYP60B-like"/>
    <property type="match status" value="1"/>
</dbReference>
<evidence type="ECO:0000256" key="2">
    <source>
        <dbReference type="ARBA" id="ARBA00010617"/>
    </source>
</evidence>
<dbReference type="Pfam" id="PF00067">
    <property type="entry name" value="p450"/>
    <property type="match status" value="1"/>
</dbReference>
<proteinExistence type="inferred from homology"/>
<keyword evidence="5 6" id="KW-0408">Iron</keyword>
<evidence type="ECO:0000256" key="4">
    <source>
        <dbReference type="ARBA" id="ARBA00022723"/>
    </source>
</evidence>
<feature type="region of interest" description="Disordered" evidence="8">
    <location>
        <begin position="266"/>
        <end position="285"/>
    </location>
</feature>
<dbReference type="InterPro" id="IPR002401">
    <property type="entry name" value="Cyt_P450_E_grp-I"/>
</dbReference>
<keyword evidence="9" id="KW-1133">Transmembrane helix</keyword>
<feature type="transmembrane region" description="Helical" evidence="9">
    <location>
        <begin position="21"/>
        <end position="41"/>
    </location>
</feature>
<dbReference type="PRINTS" id="PR00385">
    <property type="entry name" value="P450"/>
</dbReference>
<name>A0A9P8Y1M1_9PEZI</name>
<keyword evidence="7" id="KW-0503">Monooxygenase</keyword>
<feature type="binding site" description="axial binding residue" evidence="6">
    <location>
        <position position="478"/>
    </location>
    <ligand>
        <name>heme</name>
        <dbReference type="ChEBI" id="CHEBI:30413"/>
    </ligand>
    <ligandPart>
        <name>Fe</name>
        <dbReference type="ChEBI" id="CHEBI:18248"/>
    </ligandPart>
</feature>
<dbReference type="InterPro" id="IPR050121">
    <property type="entry name" value="Cytochrome_P450_monoxygenase"/>
</dbReference>
<dbReference type="InterPro" id="IPR036396">
    <property type="entry name" value="Cyt_P450_sf"/>
</dbReference>
<dbReference type="GO" id="GO:0004497">
    <property type="term" value="F:monooxygenase activity"/>
    <property type="evidence" value="ECO:0007669"/>
    <property type="project" value="UniProtKB-KW"/>
</dbReference>
<keyword evidence="3 6" id="KW-0349">Heme</keyword>
<dbReference type="SUPFAM" id="SSF48264">
    <property type="entry name" value="Cytochrome P450"/>
    <property type="match status" value="1"/>
</dbReference>
<dbReference type="OrthoDB" id="1470350at2759"/>
<evidence type="ECO:0000256" key="3">
    <source>
        <dbReference type="ARBA" id="ARBA00022617"/>
    </source>
</evidence>
<reference evidence="10" key="1">
    <citation type="journal article" date="2021" name="Nat. Commun.">
        <title>Genetic determinants of endophytism in the Arabidopsis root mycobiome.</title>
        <authorList>
            <person name="Mesny F."/>
            <person name="Miyauchi S."/>
            <person name="Thiergart T."/>
            <person name="Pickel B."/>
            <person name="Atanasova L."/>
            <person name="Karlsson M."/>
            <person name="Huettel B."/>
            <person name="Barry K.W."/>
            <person name="Haridas S."/>
            <person name="Chen C."/>
            <person name="Bauer D."/>
            <person name="Andreopoulos W."/>
            <person name="Pangilinan J."/>
            <person name="LaButti K."/>
            <person name="Riley R."/>
            <person name="Lipzen A."/>
            <person name="Clum A."/>
            <person name="Drula E."/>
            <person name="Henrissat B."/>
            <person name="Kohler A."/>
            <person name="Grigoriev I.V."/>
            <person name="Martin F.M."/>
            <person name="Hacquard S."/>
        </authorList>
    </citation>
    <scope>NUCLEOTIDE SEQUENCE</scope>
    <source>
        <strain evidence="10">MPI-CAGE-CH-0230</strain>
    </source>
</reference>
<keyword evidence="7" id="KW-0560">Oxidoreductase</keyword>
<comment type="cofactor">
    <cofactor evidence="1 6">
        <name>heme</name>
        <dbReference type="ChEBI" id="CHEBI:30413"/>
    </cofactor>
</comment>
<dbReference type="PRINTS" id="PR00463">
    <property type="entry name" value="EP450I"/>
</dbReference>